<dbReference type="PANTHER" id="PTHR43814:SF1">
    <property type="entry name" value="ARGININOSUCCINATE LYASE"/>
    <property type="match status" value="1"/>
</dbReference>
<dbReference type="PRINTS" id="PR00145">
    <property type="entry name" value="ARGSUCLYASE"/>
</dbReference>
<dbReference type="Gene3D" id="1.10.275.10">
    <property type="entry name" value="Fumarase/aspartase (N-terminal domain)"/>
    <property type="match status" value="1"/>
</dbReference>
<keyword evidence="10" id="KW-1185">Reference proteome</keyword>
<dbReference type="InterPro" id="IPR022761">
    <property type="entry name" value="Fumarate_lyase_N"/>
</dbReference>
<dbReference type="Pfam" id="PF14698">
    <property type="entry name" value="ASL_C2"/>
    <property type="match status" value="1"/>
</dbReference>
<feature type="domain" description="Fumarate lyase N-terminal" evidence="7">
    <location>
        <begin position="86"/>
        <end position="295"/>
    </location>
</feature>
<dbReference type="InterPro" id="IPR009049">
    <property type="entry name" value="Argininosuccinate_lyase"/>
</dbReference>
<gene>
    <name evidence="9" type="primary">argH</name>
    <name evidence="9" type="ORF">WMO63_11900</name>
</gene>
<dbReference type="EC" id="4.3.2.1" evidence="2 6"/>
<evidence type="ECO:0000259" key="7">
    <source>
        <dbReference type="Pfam" id="PF00206"/>
    </source>
</evidence>
<evidence type="ECO:0000256" key="1">
    <source>
        <dbReference type="ARBA" id="ARBA00004941"/>
    </source>
</evidence>
<dbReference type="GO" id="GO:0004056">
    <property type="term" value="F:argininosuccinate lyase activity"/>
    <property type="evidence" value="ECO:0007669"/>
    <property type="project" value="UniProtKB-EC"/>
</dbReference>
<proteinExistence type="predicted"/>
<name>A0ABV1F0L7_9BACI</name>
<dbReference type="RefSeq" id="WP_251629050.1">
    <property type="nucleotide sequence ID" value="NZ_JBBMFN010000026.1"/>
</dbReference>
<dbReference type="EMBL" id="JBBMFN010000026">
    <property type="protein sequence ID" value="MEQ2466370.1"/>
    <property type="molecule type" value="Genomic_DNA"/>
</dbReference>
<protein>
    <recommendedName>
        <fullName evidence="2 6">Argininosuccinate lyase</fullName>
        <ecNumber evidence="2 6">4.3.2.1</ecNumber>
    </recommendedName>
</protein>
<dbReference type="InterPro" id="IPR000362">
    <property type="entry name" value="Fumarate_lyase_fam"/>
</dbReference>
<dbReference type="NCBIfam" id="TIGR00838">
    <property type="entry name" value="argH"/>
    <property type="match status" value="1"/>
</dbReference>
<evidence type="ECO:0000256" key="5">
    <source>
        <dbReference type="ARBA" id="ARBA00023239"/>
    </source>
</evidence>
<evidence type="ECO:0000259" key="8">
    <source>
        <dbReference type="Pfam" id="PF14698"/>
    </source>
</evidence>
<dbReference type="InterPro" id="IPR029419">
    <property type="entry name" value="Arg_succ_lyase_C"/>
</dbReference>
<dbReference type="CDD" id="cd01359">
    <property type="entry name" value="Argininosuccinate_lyase"/>
    <property type="match status" value="1"/>
</dbReference>
<dbReference type="InterPro" id="IPR024083">
    <property type="entry name" value="Fumarase/histidase_N"/>
</dbReference>
<reference evidence="9 10" key="1">
    <citation type="submission" date="2024-03" db="EMBL/GenBank/DDBJ databases">
        <title>Human intestinal bacterial collection.</title>
        <authorList>
            <person name="Pauvert C."/>
            <person name="Hitch T.C.A."/>
            <person name="Clavel T."/>
        </authorList>
    </citation>
    <scope>NUCLEOTIDE SEQUENCE [LARGE SCALE GENOMIC DNA]</scope>
    <source>
        <strain evidence="9 10">CLA-SR-H024</strain>
    </source>
</reference>
<dbReference type="Pfam" id="PF00206">
    <property type="entry name" value="Lyase_1"/>
    <property type="match status" value="1"/>
</dbReference>
<accession>A0ABV1F0L7</accession>
<dbReference type="SUPFAM" id="SSF48557">
    <property type="entry name" value="L-aspartase-like"/>
    <property type="match status" value="1"/>
</dbReference>
<feature type="domain" description="Argininosuccinate lyase C-terminal" evidence="8">
    <location>
        <begin position="359"/>
        <end position="435"/>
    </location>
</feature>
<sequence length="493" mass="55980">MPDSRSHIYVNHILEPTYDFTKQHFLPYLLEINIAHATMLARQKILKIADTEKIIKANQGILAKGYGKNYDPIFEDLFFMIEEDLKQEIGEELVGNMHIAFSRNDMDATMYRMLAREKLLHFLTVLIELKKVLLGLAKEHERTIMPAYTHNQQAQPTTLAHYLLAVDSSLERDLERGFSLLKRINQSPMGAAALGTSGFPIDRPFMATQLAFDKAMENSYDSISAADYMLEIASVIKIALSTLSRFTHDLMFFTTNEVDAIRLDESLVQTSSIMPQKRNPSSLEHTKSLISRTMGEINAVFMMPHNAPFGDIVDIGDDIQPILINGFSHSYQIIELLTEILKSMEVNVDKLFTRCCEGFSTVTELADVLVRECHLSFRDSHQIASVLVQQLSSSGKKINDGSAELVKQIAKEILGTPLVFTEAHYKNAIDPYQFVLVRSVLGGPNPKETERQRIRSTQHVEAFSKEVETYRQKFTSYKQLLHHNSYNVLSNNK</sequence>
<comment type="pathway">
    <text evidence="1">Amino-acid biosynthesis; L-arginine biosynthesis; L-arginine from L-ornithine and carbamoyl phosphate: step 3/3.</text>
</comment>
<dbReference type="PRINTS" id="PR00149">
    <property type="entry name" value="FUMRATELYASE"/>
</dbReference>
<dbReference type="InterPro" id="IPR008948">
    <property type="entry name" value="L-Aspartase-like"/>
</dbReference>
<evidence type="ECO:0000256" key="2">
    <source>
        <dbReference type="ARBA" id="ARBA00012338"/>
    </source>
</evidence>
<evidence type="ECO:0000256" key="6">
    <source>
        <dbReference type="NCBIfam" id="TIGR00838"/>
    </source>
</evidence>
<keyword evidence="5 9" id="KW-0456">Lyase</keyword>
<organism evidence="9 10">
    <name type="scientific">Niallia hominis</name>
    <dbReference type="NCBI Taxonomy" id="3133173"/>
    <lineage>
        <taxon>Bacteria</taxon>
        <taxon>Bacillati</taxon>
        <taxon>Bacillota</taxon>
        <taxon>Bacilli</taxon>
        <taxon>Bacillales</taxon>
        <taxon>Bacillaceae</taxon>
        <taxon>Niallia</taxon>
    </lineage>
</organism>
<evidence type="ECO:0000256" key="3">
    <source>
        <dbReference type="ARBA" id="ARBA00022571"/>
    </source>
</evidence>
<comment type="caution">
    <text evidence="9">The sequence shown here is derived from an EMBL/GenBank/DDBJ whole genome shotgun (WGS) entry which is preliminary data.</text>
</comment>
<evidence type="ECO:0000313" key="10">
    <source>
        <dbReference type="Proteomes" id="UP001465426"/>
    </source>
</evidence>
<dbReference type="Gene3D" id="1.20.200.10">
    <property type="entry name" value="Fumarase/aspartase (Central domain)"/>
    <property type="match status" value="1"/>
</dbReference>
<dbReference type="Gene3D" id="1.10.40.30">
    <property type="entry name" value="Fumarase/aspartase (C-terminal domain)"/>
    <property type="match status" value="1"/>
</dbReference>
<keyword evidence="4" id="KW-0028">Amino-acid biosynthesis</keyword>
<dbReference type="Proteomes" id="UP001465426">
    <property type="component" value="Unassembled WGS sequence"/>
</dbReference>
<evidence type="ECO:0000313" key="9">
    <source>
        <dbReference type="EMBL" id="MEQ2466370.1"/>
    </source>
</evidence>
<dbReference type="PANTHER" id="PTHR43814">
    <property type="entry name" value="ARGININOSUCCINATE LYASE"/>
    <property type="match status" value="1"/>
</dbReference>
<evidence type="ECO:0000256" key="4">
    <source>
        <dbReference type="ARBA" id="ARBA00022605"/>
    </source>
</evidence>
<keyword evidence="3" id="KW-0055">Arginine biosynthesis</keyword>